<evidence type="ECO:0000313" key="2">
    <source>
        <dbReference type="EMBL" id="WEL19660.1"/>
    </source>
</evidence>
<feature type="region of interest" description="Disordered" evidence="1">
    <location>
        <begin position="65"/>
        <end position="87"/>
    </location>
</feature>
<gene>
    <name evidence="2" type="ORF">SVXNc_0646</name>
</gene>
<accession>A0ABY8CGP3</accession>
<protein>
    <submittedName>
        <fullName evidence="2">Uncharacterized protein</fullName>
    </submittedName>
</protein>
<evidence type="ECO:0000313" key="3">
    <source>
        <dbReference type="Proteomes" id="UP001218034"/>
    </source>
</evidence>
<sequence length="87" mass="10122">MILEQEAETVVRDRVVETEEGYSVVSMEYNIEFGDESVNVYSDNHEEQIAVDEYTTTTEIIETFESRKESQQNQGKDADQWHVEALE</sequence>
<evidence type="ECO:0000256" key="1">
    <source>
        <dbReference type="SAM" id="MobiDB-lite"/>
    </source>
</evidence>
<reference evidence="2 3" key="1">
    <citation type="submission" date="2022-09" db="EMBL/GenBank/DDBJ databases">
        <title>Xylan utilization by haloarchaea-nanohaloarchaea associations.</title>
        <authorList>
            <person name="Yakimov M."/>
        </authorList>
    </citation>
    <scope>NUCLEOTIDE SEQUENCE [LARGE SCALE GENOMIC DNA]</scope>
    <source>
        <strain evidence="2 3">SVXNc</strain>
    </source>
</reference>
<organism evidence="2 3">
    <name type="scientific">Candidatus Nanohalococcus occultus</name>
    <dbReference type="NCBI Taxonomy" id="2978047"/>
    <lineage>
        <taxon>Archaea</taxon>
        <taxon>Candidatus Nanohalarchaeota</taxon>
        <taxon>Candidatus Nanohalarchaeota incertae sedis</taxon>
        <taxon>Candidatus Nanohalococcus</taxon>
    </lineage>
</organism>
<dbReference type="GeneID" id="90590084"/>
<proteinExistence type="predicted"/>
<dbReference type="EMBL" id="CP104395">
    <property type="protein sequence ID" value="WEL19660.1"/>
    <property type="molecule type" value="Genomic_DNA"/>
</dbReference>
<keyword evidence="3" id="KW-1185">Reference proteome</keyword>
<dbReference type="RefSeq" id="WP_347721495.1">
    <property type="nucleotide sequence ID" value="NZ_CP104395.1"/>
</dbReference>
<name>A0ABY8CGP3_9ARCH</name>
<dbReference type="Proteomes" id="UP001218034">
    <property type="component" value="Chromosome"/>
</dbReference>